<accession>A0ABT9NK13</accession>
<dbReference type="Proteomes" id="UP001240447">
    <property type="component" value="Unassembled WGS sequence"/>
</dbReference>
<sequence length="88" mass="10093">MKPFAVYTLLRLALFVGCYSLIIAVYMLVNGVDHIPRFWPLLAAVVLSSILSFPLLRGPREQFAVRIEERANRAAQKFDERKAREDVD</sequence>
<keyword evidence="1" id="KW-0812">Transmembrane</keyword>
<keyword evidence="3" id="KW-1185">Reference proteome</keyword>
<evidence type="ECO:0000256" key="1">
    <source>
        <dbReference type="SAM" id="Phobius"/>
    </source>
</evidence>
<dbReference type="RefSeq" id="WP_068123302.1">
    <property type="nucleotide sequence ID" value="NZ_CCXJ01000635.1"/>
</dbReference>
<comment type="caution">
    <text evidence="2">The sequence shown here is derived from an EMBL/GenBank/DDBJ whole genome shotgun (WGS) entry which is preliminary data.</text>
</comment>
<dbReference type="InterPro" id="IPR025323">
    <property type="entry name" value="DUF4229"/>
</dbReference>
<keyword evidence="1" id="KW-1133">Transmembrane helix</keyword>
<dbReference type="Pfam" id="PF14012">
    <property type="entry name" value="DUF4229"/>
    <property type="match status" value="1"/>
</dbReference>
<feature type="transmembrane region" description="Helical" evidence="1">
    <location>
        <begin position="38"/>
        <end position="56"/>
    </location>
</feature>
<reference evidence="2 3" key="1">
    <citation type="submission" date="2023-07" db="EMBL/GenBank/DDBJ databases">
        <title>Sequencing the genomes of 1000 actinobacteria strains.</title>
        <authorList>
            <person name="Klenk H.-P."/>
        </authorList>
    </citation>
    <scope>NUCLEOTIDE SEQUENCE [LARGE SCALE GENOMIC DNA]</scope>
    <source>
        <strain evidence="2 3">GD13</strain>
    </source>
</reference>
<keyword evidence="1" id="KW-0472">Membrane</keyword>
<proteinExistence type="predicted"/>
<gene>
    <name evidence="2" type="ORF">J2S59_000537</name>
</gene>
<name>A0ABT9NK13_9ACTN</name>
<protein>
    <submittedName>
        <fullName evidence="2">Inorganic pyrophosphatase/exopolyphosphatase</fullName>
    </submittedName>
</protein>
<organism evidence="2 3">
    <name type="scientific">Nocardioides massiliensis</name>
    <dbReference type="NCBI Taxonomy" id="1325935"/>
    <lineage>
        <taxon>Bacteria</taxon>
        <taxon>Bacillati</taxon>
        <taxon>Actinomycetota</taxon>
        <taxon>Actinomycetes</taxon>
        <taxon>Propionibacteriales</taxon>
        <taxon>Nocardioidaceae</taxon>
        <taxon>Nocardioides</taxon>
    </lineage>
</organism>
<evidence type="ECO:0000313" key="2">
    <source>
        <dbReference type="EMBL" id="MDP9820728.1"/>
    </source>
</evidence>
<feature type="transmembrane region" description="Helical" evidence="1">
    <location>
        <begin position="12"/>
        <end position="32"/>
    </location>
</feature>
<evidence type="ECO:0000313" key="3">
    <source>
        <dbReference type="Proteomes" id="UP001240447"/>
    </source>
</evidence>
<dbReference type="EMBL" id="JAUSQM010000001">
    <property type="protein sequence ID" value="MDP9820728.1"/>
    <property type="molecule type" value="Genomic_DNA"/>
</dbReference>